<dbReference type="InterPro" id="IPR050765">
    <property type="entry name" value="Riboflavin_Biosynth_HTPR"/>
</dbReference>
<evidence type="ECO:0000313" key="2">
    <source>
        <dbReference type="EMBL" id="MFH8546974.1"/>
    </source>
</evidence>
<dbReference type="Gene3D" id="3.40.430.10">
    <property type="entry name" value="Dihydrofolate Reductase, subunit A"/>
    <property type="match status" value="1"/>
</dbReference>
<protein>
    <submittedName>
        <fullName evidence="2">Dihydrofolate reductase family protein</fullName>
    </submittedName>
</protein>
<dbReference type="SUPFAM" id="SSF53597">
    <property type="entry name" value="Dihydrofolate reductase-like"/>
    <property type="match status" value="1"/>
</dbReference>
<keyword evidence="3" id="KW-1185">Reference proteome</keyword>
<evidence type="ECO:0000259" key="1">
    <source>
        <dbReference type="Pfam" id="PF01872"/>
    </source>
</evidence>
<dbReference type="PANTHER" id="PTHR38011:SF2">
    <property type="entry name" value="BIFUNCTIONAL DEAMINASE-REDUCTASE DOMAIN PROTEIN"/>
    <property type="match status" value="1"/>
</dbReference>
<dbReference type="InterPro" id="IPR024072">
    <property type="entry name" value="DHFR-like_dom_sf"/>
</dbReference>
<organism evidence="2 3">
    <name type="scientific">Streptomyces longisporoflavus</name>
    <dbReference type="NCBI Taxonomy" id="28044"/>
    <lineage>
        <taxon>Bacteria</taxon>
        <taxon>Bacillati</taxon>
        <taxon>Actinomycetota</taxon>
        <taxon>Actinomycetes</taxon>
        <taxon>Kitasatosporales</taxon>
        <taxon>Streptomycetaceae</taxon>
        <taxon>Streptomyces</taxon>
    </lineage>
</organism>
<reference evidence="2 3" key="1">
    <citation type="submission" date="2024-10" db="EMBL/GenBank/DDBJ databases">
        <title>The Natural Products Discovery Center: Release of the First 8490 Sequenced Strains for Exploring Actinobacteria Biosynthetic Diversity.</title>
        <authorList>
            <person name="Kalkreuter E."/>
            <person name="Kautsar S.A."/>
            <person name="Yang D."/>
            <person name="Bader C.D."/>
            <person name="Teijaro C.N."/>
            <person name="Fluegel L."/>
            <person name="Davis C.M."/>
            <person name="Simpson J.R."/>
            <person name="Lauterbach L."/>
            <person name="Steele A.D."/>
            <person name="Gui C."/>
            <person name="Meng S."/>
            <person name="Li G."/>
            <person name="Viehrig K."/>
            <person name="Ye F."/>
            <person name="Su P."/>
            <person name="Kiefer A.F."/>
            <person name="Nichols A."/>
            <person name="Cepeda A.J."/>
            <person name="Yan W."/>
            <person name="Fan B."/>
            <person name="Jiang Y."/>
            <person name="Adhikari A."/>
            <person name="Zheng C.-J."/>
            <person name="Schuster L."/>
            <person name="Cowan T.M."/>
            <person name="Smanski M.J."/>
            <person name="Chevrette M.G."/>
            <person name="De Carvalho L.P.S."/>
            <person name="Shen B."/>
        </authorList>
    </citation>
    <scope>NUCLEOTIDE SEQUENCE [LARGE SCALE GENOMIC DNA]</scope>
    <source>
        <strain evidence="2 3">NPDC017990</strain>
    </source>
</reference>
<dbReference type="InterPro" id="IPR002734">
    <property type="entry name" value="RibDG_C"/>
</dbReference>
<dbReference type="RefSeq" id="WP_397712810.1">
    <property type="nucleotide sequence ID" value="NZ_JBIRGN010000003.1"/>
</dbReference>
<gene>
    <name evidence="2" type="ORF">ACH4F9_18400</name>
</gene>
<dbReference type="Pfam" id="PF01872">
    <property type="entry name" value="RibD_C"/>
    <property type="match status" value="1"/>
</dbReference>
<dbReference type="PANTHER" id="PTHR38011">
    <property type="entry name" value="DIHYDROFOLATE REDUCTASE FAMILY PROTEIN (AFU_ORTHOLOGUE AFUA_8G06820)"/>
    <property type="match status" value="1"/>
</dbReference>
<comment type="caution">
    <text evidence="2">The sequence shown here is derived from an EMBL/GenBank/DDBJ whole genome shotgun (WGS) entry which is preliminary data.</text>
</comment>
<dbReference type="EMBL" id="JBIRGQ010000003">
    <property type="protein sequence ID" value="MFH8546974.1"/>
    <property type="molecule type" value="Genomic_DNA"/>
</dbReference>
<name>A0ABW7QPS5_9ACTN</name>
<feature type="domain" description="Bacterial bifunctional deaminase-reductase C-terminal" evidence="1">
    <location>
        <begin position="19"/>
        <end position="197"/>
    </location>
</feature>
<sequence>MTEQKQQTAGRRGRRGRRVVTNISLSLDGRYAAPDNPQDMSWVMPYAHSDVARDHLTSLWESATTALLGRVNAEGFLGFWPTVIGMEGADPRDEAFAKWLVDTDKVVLSSSLREAPWERTTIVDKPTAEAVEDLQASEGGDILVLSSAGVIKALLAADKVDRLALTVFPLFLGGGPRLFEDGLPAGKWALVSQRAGEHGTLALVYDRLR</sequence>
<dbReference type="Proteomes" id="UP001610818">
    <property type="component" value="Unassembled WGS sequence"/>
</dbReference>
<evidence type="ECO:0000313" key="3">
    <source>
        <dbReference type="Proteomes" id="UP001610818"/>
    </source>
</evidence>
<accession>A0ABW7QPS5</accession>
<proteinExistence type="predicted"/>